<feature type="transmembrane region" description="Helical" evidence="10">
    <location>
        <begin position="425"/>
        <end position="442"/>
    </location>
</feature>
<feature type="transmembrane region" description="Helical" evidence="10">
    <location>
        <begin position="519"/>
        <end position="537"/>
    </location>
</feature>
<keyword evidence="5 10" id="KW-1133">Transmembrane helix</keyword>
<evidence type="ECO:0000256" key="5">
    <source>
        <dbReference type="ARBA" id="ARBA00022989"/>
    </source>
</evidence>
<dbReference type="InterPro" id="IPR020846">
    <property type="entry name" value="MFS_dom"/>
</dbReference>
<keyword evidence="4 10" id="KW-0812">Transmembrane</keyword>
<organism evidence="12 13">
    <name type="scientific">Somion occarium</name>
    <dbReference type="NCBI Taxonomy" id="3059160"/>
    <lineage>
        <taxon>Eukaryota</taxon>
        <taxon>Fungi</taxon>
        <taxon>Dikarya</taxon>
        <taxon>Basidiomycota</taxon>
        <taxon>Agaricomycotina</taxon>
        <taxon>Agaricomycetes</taxon>
        <taxon>Polyporales</taxon>
        <taxon>Cerrenaceae</taxon>
        <taxon>Somion</taxon>
    </lineage>
</organism>
<evidence type="ECO:0000256" key="3">
    <source>
        <dbReference type="ARBA" id="ARBA00022448"/>
    </source>
</evidence>
<keyword evidence="3 8" id="KW-0813">Transport</keyword>
<sequence>MSFTQLERWPPWLLKILRADHKACSHVAAISWPPRSLKDGKDLSVGDSMDLFALPFKILFHLLSLMLRTALSVGLESPCSLPIASSPLVVSARTSSDDMAGGDSGHNDSYIERFIAEDKVPWYKKPNLRLLYLLMFPTCIGIEMTSGFDSSMMNGLQAVGTWQEFFNHPRSTILGLLSALYSLGSICSLPFVPFVTDRLGRRWAIIVGSIIMMIGAVLQTASQDFAMFVIARFLLGFGIPFAIVAASSMIGELSYPKERARIGSLFNSSWFIGAIVAAGVTLGTFAMPTNWGWRIPSILQICPSLLQIIFIWSLPESPRWLVAKGRGEEAYAILVKYHAEGDIDSPFVKAEYAEIEKTLELERESSNTTWKELLKTPGMRKRVLICSFLGLATQWSGNGLTSYFLSPILENVGIHDNREKNLINLAMTCWGFVNATALALTVSKMSRRVAYLACTISLTFIFTGWTIASARYAINGDQASSRAVIAFIFLYSPAYNMAFNALTYTFLVELFPYHVRAKGIAIFQWWGRAAGFFNQFVNPIGINNAGWKYYISYCIFLLFEVFFVYFLFPETSHRSLEELAFLFEGEKMREEQQKRIEEHIEDAQPPVTPTYKENDKGSAIHVEHLEK</sequence>
<dbReference type="EMBL" id="OZ037945">
    <property type="protein sequence ID" value="CAL1700008.1"/>
    <property type="molecule type" value="Genomic_DNA"/>
</dbReference>
<dbReference type="InterPro" id="IPR005828">
    <property type="entry name" value="MFS_sugar_transport-like"/>
</dbReference>
<comment type="similarity">
    <text evidence="2 8">Belongs to the major facilitator superfamily. Sugar transporter (TC 2.A.1.1) family.</text>
</comment>
<dbReference type="PANTHER" id="PTHR48022">
    <property type="entry name" value="PLASTIDIC GLUCOSE TRANSPORTER 4"/>
    <property type="match status" value="1"/>
</dbReference>
<gene>
    <name evidence="12" type="ORF">GFSPODELE1_LOCUS2955</name>
</gene>
<feature type="region of interest" description="Disordered" evidence="9">
    <location>
        <begin position="597"/>
        <end position="618"/>
    </location>
</feature>
<dbReference type="InterPro" id="IPR003663">
    <property type="entry name" value="Sugar/inositol_transpt"/>
</dbReference>
<comment type="subcellular location">
    <subcellularLocation>
        <location evidence="1">Membrane</location>
        <topology evidence="1">Multi-pass membrane protein</topology>
    </subcellularLocation>
</comment>
<dbReference type="Gene3D" id="1.20.1250.20">
    <property type="entry name" value="MFS general substrate transporter like domains"/>
    <property type="match status" value="1"/>
</dbReference>
<comment type="catalytic activity">
    <reaction evidence="7">
        <text>myo-inositol(out) + H(+)(out) = myo-inositol(in) + H(+)(in)</text>
        <dbReference type="Rhea" id="RHEA:60364"/>
        <dbReference type="ChEBI" id="CHEBI:15378"/>
        <dbReference type="ChEBI" id="CHEBI:17268"/>
    </reaction>
</comment>
<feature type="transmembrane region" description="Helical" evidence="10">
    <location>
        <begin position="203"/>
        <end position="221"/>
    </location>
</feature>
<keyword evidence="13" id="KW-1185">Reference proteome</keyword>
<feature type="transmembrane region" description="Helical" evidence="10">
    <location>
        <begin position="549"/>
        <end position="568"/>
    </location>
</feature>
<evidence type="ECO:0000259" key="11">
    <source>
        <dbReference type="PROSITE" id="PS50850"/>
    </source>
</evidence>
<reference evidence="13" key="1">
    <citation type="submission" date="2024-04" db="EMBL/GenBank/DDBJ databases">
        <authorList>
            <person name="Shaw F."/>
            <person name="Minotto A."/>
        </authorList>
    </citation>
    <scope>NUCLEOTIDE SEQUENCE [LARGE SCALE GENOMIC DNA]</scope>
</reference>
<evidence type="ECO:0000256" key="2">
    <source>
        <dbReference type="ARBA" id="ARBA00010992"/>
    </source>
</evidence>
<feature type="transmembrane region" description="Helical" evidence="10">
    <location>
        <begin position="227"/>
        <end position="250"/>
    </location>
</feature>
<evidence type="ECO:0000256" key="7">
    <source>
        <dbReference type="ARBA" id="ARBA00049119"/>
    </source>
</evidence>
<dbReference type="PROSITE" id="PS50850">
    <property type="entry name" value="MFS"/>
    <property type="match status" value="1"/>
</dbReference>
<feature type="transmembrane region" description="Helical" evidence="10">
    <location>
        <begin position="262"/>
        <end position="287"/>
    </location>
</feature>
<dbReference type="NCBIfam" id="TIGR00879">
    <property type="entry name" value="SP"/>
    <property type="match status" value="1"/>
</dbReference>
<evidence type="ECO:0000256" key="1">
    <source>
        <dbReference type="ARBA" id="ARBA00004141"/>
    </source>
</evidence>
<accession>A0ABP1CWG6</accession>
<feature type="transmembrane region" description="Helical" evidence="10">
    <location>
        <begin position="293"/>
        <end position="314"/>
    </location>
</feature>
<evidence type="ECO:0000256" key="8">
    <source>
        <dbReference type="RuleBase" id="RU003346"/>
    </source>
</evidence>
<dbReference type="InterPro" id="IPR050360">
    <property type="entry name" value="MFS_Sugar_Transporters"/>
</dbReference>
<evidence type="ECO:0000256" key="9">
    <source>
        <dbReference type="SAM" id="MobiDB-lite"/>
    </source>
</evidence>
<dbReference type="SUPFAM" id="SSF103473">
    <property type="entry name" value="MFS general substrate transporter"/>
    <property type="match status" value="1"/>
</dbReference>
<feature type="transmembrane region" description="Helical" evidence="10">
    <location>
        <begin position="173"/>
        <end position="196"/>
    </location>
</feature>
<name>A0ABP1CWG6_9APHY</name>
<evidence type="ECO:0000313" key="13">
    <source>
        <dbReference type="Proteomes" id="UP001497453"/>
    </source>
</evidence>
<keyword evidence="6 10" id="KW-0472">Membrane</keyword>
<feature type="transmembrane region" description="Helical" evidence="10">
    <location>
        <begin position="484"/>
        <end position="507"/>
    </location>
</feature>
<protein>
    <recommendedName>
        <fullName evidence="11">Major facilitator superfamily (MFS) profile domain-containing protein</fullName>
    </recommendedName>
</protein>
<dbReference type="Pfam" id="PF00083">
    <property type="entry name" value="Sugar_tr"/>
    <property type="match status" value="1"/>
</dbReference>
<evidence type="ECO:0000256" key="10">
    <source>
        <dbReference type="SAM" id="Phobius"/>
    </source>
</evidence>
<dbReference type="PANTHER" id="PTHR48022:SF29">
    <property type="entry name" value="SUGAR TRANSPORTER, PUTATIVE (AFU_ORTHOLOGUE AFUA_6G14500)-RELATED"/>
    <property type="match status" value="1"/>
</dbReference>
<feature type="transmembrane region" description="Helical" evidence="10">
    <location>
        <begin position="130"/>
        <end position="153"/>
    </location>
</feature>
<evidence type="ECO:0000256" key="4">
    <source>
        <dbReference type="ARBA" id="ARBA00022692"/>
    </source>
</evidence>
<dbReference type="InterPro" id="IPR036259">
    <property type="entry name" value="MFS_trans_sf"/>
</dbReference>
<evidence type="ECO:0000256" key="6">
    <source>
        <dbReference type="ARBA" id="ARBA00023136"/>
    </source>
</evidence>
<dbReference type="Proteomes" id="UP001497453">
    <property type="component" value="Chromosome 2"/>
</dbReference>
<proteinExistence type="inferred from homology"/>
<feature type="transmembrane region" description="Helical" evidence="10">
    <location>
        <begin position="449"/>
        <end position="472"/>
    </location>
</feature>
<evidence type="ECO:0000313" key="12">
    <source>
        <dbReference type="EMBL" id="CAL1700008.1"/>
    </source>
</evidence>
<feature type="domain" description="Major facilitator superfamily (MFS) profile" evidence="11">
    <location>
        <begin position="135"/>
        <end position="572"/>
    </location>
</feature>